<reference evidence="1 2" key="1">
    <citation type="journal article" date="2011" name="J. Gen. Appl. Microbiol.">
        <title>Draft genome sequencing of the enigmatic yeast Saitoella complicata.</title>
        <authorList>
            <person name="Nishida H."/>
            <person name="Hamamoto M."/>
            <person name="Sugiyama J."/>
        </authorList>
    </citation>
    <scope>NUCLEOTIDE SEQUENCE [LARGE SCALE GENOMIC DNA]</scope>
    <source>
        <strain evidence="1 2">NRRL Y-17804</strain>
    </source>
</reference>
<comment type="caution">
    <text evidence="1">The sequence shown here is derived from an EMBL/GenBank/DDBJ whole genome shotgun (WGS) entry which is preliminary data.</text>
</comment>
<evidence type="ECO:0000313" key="1">
    <source>
        <dbReference type="EMBL" id="GAO52110.1"/>
    </source>
</evidence>
<sequence length="117" mass="13516">MNLHTLERGGWHSTSLDLTSYSNSQHTTTTRYLLTSSMLAGRRRMVLCAVRWAVCGWEGEVISFLVRAKLSHRCIVHSFPHVGRVHHKSQKTTRRQIKGGEKIKRMIQILLHDYDGF</sequence>
<accession>A0A0E9NRQ7</accession>
<reference evidence="1 2" key="3">
    <citation type="journal article" date="2015" name="Genome Announc.">
        <title>Draft Genome Sequence of the Archiascomycetous Yeast Saitoella complicata.</title>
        <authorList>
            <person name="Yamauchi K."/>
            <person name="Kondo S."/>
            <person name="Hamamoto M."/>
            <person name="Takahashi Y."/>
            <person name="Ogura Y."/>
            <person name="Hayashi T."/>
            <person name="Nishida H."/>
        </authorList>
    </citation>
    <scope>NUCLEOTIDE SEQUENCE [LARGE SCALE GENOMIC DNA]</scope>
    <source>
        <strain evidence="1 2">NRRL Y-17804</strain>
    </source>
</reference>
<gene>
    <name evidence="1" type="ORF">G7K_6196-t1</name>
</gene>
<protein>
    <submittedName>
        <fullName evidence="1">Uncharacterized protein</fullName>
    </submittedName>
</protein>
<dbReference type="Proteomes" id="UP000033140">
    <property type="component" value="Unassembled WGS sequence"/>
</dbReference>
<keyword evidence="2" id="KW-1185">Reference proteome</keyword>
<dbReference type="AlphaFoldDB" id="A0A0E9NRQ7"/>
<organism evidence="1 2">
    <name type="scientific">Saitoella complicata (strain BCRC 22490 / CBS 7301 / JCM 7358 / NBRC 10748 / NRRL Y-17804)</name>
    <dbReference type="NCBI Taxonomy" id="698492"/>
    <lineage>
        <taxon>Eukaryota</taxon>
        <taxon>Fungi</taxon>
        <taxon>Dikarya</taxon>
        <taxon>Ascomycota</taxon>
        <taxon>Taphrinomycotina</taxon>
        <taxon>Taphrinomycotina incertae sedis</taxon>
        <taxon>Saitoella</taxon>
    </lineage>
</organism>
<name>A0A0E9NRQ7_SAICN</name>
<dbReference type="EMBL" id="BACD03000060">
    <property type="protein sequence ID" value="GAO52110.1"/>
    <property type="molecule type" value="Genomic_DNA"/>
</dbReference>
<proteinExistence type="predicted"/>
<reference evidence="1 2" key="2">
    <citation type="journal article" date="2014" name="J. Gen. Appl. Microbiol.">
        <title>The early diverging ascomycetous budding yeast Saitoella complicata has three histone deacetylases belonging to the Clr6, Hos2, and Rpd3 lineages.</title>
        <authorList>
            <person name="Nishida H."/>
            <person name="Matsumoto T."/>
            <person name="Kondo S."/>
            <person name="Hamamoto M."/>
            <person name="Yoshikawa H."/>
        </authorList>
    </citation>
    <scope>NUCLEOTIDE SEQUENCE [LARGE SCALE GENOMIC DNA]</scope>
    <source>
        <strain evidence="1 2">NRRL Y-17804</strain>
    </source>
</reference>
<evidence type="ECO:0000313" key="2">
    <source>
        <dbReference type="Proteomes" id="UP000033140"/>
    </source>
</evidence>